<dbReference type="EMBL" id="SJPL01000001">
    <property type="protein sequence ID" value="TWT70991.1"/>
    <property type="molecule type" value="Genomic_DNA"/>
</dbReference>
<keyword evidence="9" id="KW-1185">Reference proteome</keyword>
<dbReference type="GO" id="GO:0005737">
    <property type="term" value="C:cytoplasm"/>
    <property type="evidence" value="ECO:0007669"/>
    <property type="project" value="TreeGrafter"/>
</dbReference>
<keyword evidence="6" id="KW-0106">Calcium</keyword>
<evidence type="ECO:0000313" key="9">
    <source>
        <dbReference type="Proteomes" id="UP000317238"/>
    </source>
</evidence>
<protein>
    <submittedName>
        <fullName evidence="8">Choline-sulfatase</fullName>
        <ecNumber evidence="8">3.1.6.6</ecNumber>
    </submittedName>
</protein>
<evidence type="ECO:0000259" key="7">
    <source>
        <dbReference type="Pfam" id="PF00884"/>
    </source>
</evidence>
<feature type="domain" description="Sulfatase N-terminal" evidence="7">
    <location>
        <begin position="57"/>
        <end position="416"/>
    </location>
</feature>
<evidence type="ECO:0000256" key="1">
    <source>
        <dbReference type="ARBA" id="ARBA00001913"/>
    </source>
</evidence>
<dbReference type="GO" id="GO:0046872">
    <property type="term" value="F:metal ion binding"/>
    <property type="evidence" value="ECO:0007669"/>
    <property type="project" value="UniProtKB-KW"/>
</dbReference>
<keyword evidence="5 8" id="KW-0378">Hydrolase</keyword>
<dbReference type="Proteomes" id="UP000317238">
    <property type="component" value="Unassembled WGS sequence"/>
</dbReference>
<evidence type="ECO:0000256" key="4">
    <source>
        <dbReference type="ARBA" id="ARBA00022729"/>
    </source>
</evidence>
<dbReference type="InterPro" id="IPR000917">
    <property type="entry name" value="Sulfatase_N"/>
</dbReference>
<gene>
    <name evidence="8" type="primary">betC_22</name>
    <name evidence="8" type="ORF">Pan14r_33010</name>
</gene>
<dbReference type="SUPFAM" id="SSF53649">
    <property type="entry name" value="Alkaline phosphatase-like"/>
    <property type="match status" value="1"/>
</dbReference>
<organism evidence="8 9">
    <name type="scientific">Crateriforma conspicua</name>
    <dbReference type="NCBI Taxonomy" id="2527996"/>
    <lineage>
        <taxon>Bacteria</taxon>
        <taxon>Pseudomonadati</taxon>
        <taxon>Planctomycetota</taxon>
        <taxon>Planctomycetia</taxon>
        <taxon>Planctomycetales</taxon>
        <taxon>Planctomycetaceae</taxon>
        <taxon>Crateriforma</taxon>
    </lineage>
</organism>
<evidence type="ECO:0000256" key="5">
    <source>
        <dbReference type="ARBA" id="ARBA00022801"/>
    </source>
</evidence>
<dbReference type="GO" id="GO:0004423">
    <property type="term" value="F:iduronate-2-sulfatase activity"/>
    <property type="evidence" value="ECO:0007669"/>
    <property type="project" value="InterPro"/>
</dbReference>
<comment type="similarity">
    <text evidence="2">Belongs to the sulfatase family.</text>
</comment>
<keyword evidence="3" id="KW-0479">Metal-binding</keyword>
<comment type="cofactor">
    <cofactor evidence="1">
        <name>Ca(2+)</name>
        <dbReference type="ChEBI" id="CHEBI:29108"/>
    </cofactor>
</comment>
<dbReference type="GO" id="GO:0047753">
    <property type="term" value="F:choline-sulfatase activity"/>
    <property type="evidence" value="ECO:0007669"/>
    <property type="project" value="UniProtKB-EC"/>
</dbReference>
<dbReference type="RefSeq" id="WP_145303068.1">
    <property type="nucleotide sequence ID" value="NZ_SJPL01000001.1"/>
</dbReference>
<evidence type="ECO:0000256" key="2">
    <source>
        <dbReference type="ARBA" id="ARBA00008779"/>
    </source>
</evidence>
<proteinExistence type="inferred from homology"/>
<dbReference type="OrthoDB" id="9782218at2"/>
<name>A0A5C5Y964_9PLAN</name>
<evidence type="ECO:0000313" key="8">
    <source>
        <dbReference type="EMBL" id="TWT70991.1"/>
    </source>
</evidence>
<evidence type="ECO:0000256" key="6">
    <source>
        <dbReference type="ARBA" id="ARBA00022837"/>
    </source>
</evidence>
<dbReference type="CDD" id="cd16030">
    <property type="entry name" value="iduronate-2-sulfatase"/>
    <property type="match status" value="1"/>
</dbReference>
<dbReference type="EC" id="3.1.6.6" evidence="8"/>
<dbReference type="PANTHER" id="PTHR45953:SF1">
    <property type="entry name" value="IDURONATE 2-SULFATASE"/>
    <property type="match status" value="1"/>
</dbReference>
<accession>A0A5C5Y964</accession>
<dbReference type="Pfam" id="PF00884">
    <property type="entry name" value="Sulfatase"/>
    <property type="match status" value="1"/>
</dbReference>
<reference evidence="8 9" key="1">
    <citation type="submission" date="2019-02" db="EMBL/GenBank/DDBJ databases">
        <title>Deep-cultivation of Planctomycetes and their phenomic and genomic characterization uncovers novel biology.</title>
        <authorList>
            <person name="Wiegand S."/>
            <person name="Jogler M."/>
            <person name="Boedeker C."/>
            <person name="Pinto D."/>
            <person name="Vollmers J."/>
            <person name="Rivas-Marin E."/>
            <person name="Kohn T."/>
            <person name="Peeters S.H."/>
            <person name="Heuer A."/>
            <person name="Rast P."/>
            <person name="Oberbeckmann S."/>
            <person name="Bunk B."/>
            <person name="Jeske O."/>
            <person name="Meyerdierks A."/>
            <person name="Storesund J.E."/>
            <person name="Kallscheuer N."/>
            <person name="Luecker S."/>
            <person name="Lage O.M."/>
            <person name="Pohl T."/>
            <person name="Merkel B.J."/>
            <person name="Hornburger P."/>
            <person name="Mueller R.-W."/>
            <person name="Bruemmer F."/>
            <person name="Labrenz M."/>
            <person name="Spormann A.M."/>
            <person name="Op Den Camp H."/>
            <person name="Overmann J."/>
            <person name="Amann R."/>
            <person name="Jetten M.S.M."/>
            <person name="Mascher T."/>
            <person name="Medema M.H."/>
            <person name="Devos D.P."/>
            <person name="Kaster A.-K."/>
            <person name="Ovreas L."/>
            <person name="Rohde M."/>
            <person name="Galperin M.Y."/>
            <person name="Jogler C."/>
        </authorList>
    </citation>
    <scope>NUCLEOTIDE SEQUENCE [LARGE SCALE GENOMIC DNA]</scope>
    <source>
        <strain evidence="8 9">Pan14r</strain>
    </source>
</reference>
<dbReference type="InterPro" id="IPR017850">
    <property type="entry name" value="Alkaline_phosphatase_core_sf"/>
</dbReference>
<evidence type="ECO:0000256" key="3">
    <source>
        <dbReference type="ARBA" id="ARBA00022723"/>
    </source>
</evidence>
<dbReference type="InterPro" id="IPR035874">
    <property type="entry name" value="IDS"/>
</dbReference>
<comment type="caution">
    <text evidence="8">The sequence shown here is derived from an EMBL/GenBank/DDBJ whole genome shotgun (WGS) entry which is preliminary data.</text>
</comment>
<dbReference type="PANTHER" id="PTHR45953">
    <property type="entry name" value="IDURONATE 2-SULFATASE"/>
    <property type="match status" value="1"/>
</dbReference>
<keyword evidence="4" id="KW-0732">Signal</keyword>
<dbReference type="AlphaFoldDB" id="A0A5C5Y964"/>
<dbReference type="Gene3D" id="3.40.720.10">
    <property type="entry name" value="Alkaline Phosphatase, subunit A"/>
    <property type="match status" value="1"/>
</dbReference>
<sequence>MPLFGSTGFWGTVFFVPQRCPVVRLFSLLFVLTQGIVLGGLSATAAEKNEQIQTPANVLLICVDDLRPELNCFGQSYIQSPAIDALAEDGVRFTRHYVQAPTCGASRYAMLTGRYGPYGNAALLNRGKTILKQGDDADHPTMPGWFRRNGYAAVSVGKVSHHPGGRAGADWDDGSQPEMPGDWDRHLMPCGPWKHPRGAMHGLANGQIRSDAGKMDVFEAFDGPDESYPDGLIVETALTEMRRLQGDASGKPWFLAVGLIRPHLPFGAPAKYLQRYDGVSLPPIEHPQKPEGETTWHRSGEFMKYNRWGRDPNVDHEFATEVRRHYAACVSYADAQVAKLLDQLDQLAVSDNTIVVLWGDHGWHLGEHAIWGKHALFEEALRSPLIIRDPGSASRGGVVNRVVESIDIFPTLCDLALLPMPEFAHGQSLRPLFADDDQAAGTAVSYTKATTIRSDRFRLILHPSGHVELYDHASGDGETVNVAPSHPDVVKKLTRQMQDRLARRER</sequence>